<evidence type="ECO:0000313" key="2">
    <source>
        <dbReference type="EMBL" id="AEF96430.1"/>
    </source>
</evidence>
<dbReference type="HOGENOM" id="CLU_968416_0_0_2"/>
<gene>
    <name evidence="2" type="ordered locus">Metig_0887</name>
</gene>
<evidence type="ECO:0000313" key="3">
    <source>
        <dbReference type="Proteomes" id="UP000009227"/>
    </source>
</evidence>
<dbReference type="STRING" id="880724.Metig_0887"/>
<feature type="transmembrane region" description="Helical" evidence="1">
    <location>
        <begin position="7"/>
        <end position="25"/>
    </location>
</feature>
<name>F6BD69_METIK</name>
<keyword evidence="1" id="KW-0472">Membrane</keyword>
<dbReference type="RefSeq" id="WP_013799032.1">
    <property type="nucleotide sequence ID" value="NC_015562.1"/>
</dbReference>
<evidence type="ECO:0008006" key="4">
    <source>
        <dbReference type="Google" id="ProtNLM"/>
    </source>
</evidence>
<dbReference type="AlphaFoldDB" id="F6BD69"/>
<evidence type="ECO:0000256" key="1">
    <source>
        <dbReference type="SAM" id="Phobius"/>
    </source>
</evidence>
<accession>F6BD69</accession>
<dbReference type="KEGG" id="mig:Metig_0887"/>
<dbReference type="Proteomes" id="UP000009227">
    <property type="component" value="Chromosome"/>
</dbReference>
<organism evidence="3">
    <name type="scientific">Methanotorris igneus (strain DSM 5666 / JCM 11834 / Kol 5)</name>
    <dbReference type="NCBI Taxonomy" id="880724"/>
    <lineage>
        <taxon>Archaea</taxon>
        <taxon>Methanobacteriati</taxon>
        <taxon>Methanobacteriota</taxon>
        <taxon>Methanomada group</taxon>
        <taxon>Methanococci</taxon>
        <taxon>Methanococcales</taxon>
        <taxon>Methanocaldococcaceae</taxon>
        <taxon>Methanotorris</taxon>
    </lineage>
</organism>
<keyword evidence="1" id="KW-1133">Transmembrane helix</keyword>
<proteinExistence type="predicted"/>
<sequence length="291" mass="34077">MGLLDKILAVLVAILVVEMIIYTGIQTELYTNTKLRNLSLLDDLNHINTSNSIFINELNKTFNKTYPKMDEFPKNYYEVADKMYPDVKVRNIRTLYAILKNIKLPTYKEEYYDCSEASAQLEWILEGYGFKAYIAESPNPPPGEASLSNAGHMWVIVELDNGDLVAIESTYLTKNHYHPPGIIMGNNRKYLEYSYLYQMYLDYLNKYSNGNYILPKNLDDFIRHYLNPPIDDNYLNALSSYYYNPSKLCDTPEEYVLGEKHGNVIYYVPISQFDWWNHPENKHIKELFENN</sequence>
<protein>
    <recommendedName>
        <fullName evidence="4">Transglutaminase domain-containing protein</fullName>
    </recommendedName>
</protein>
<reference evidence="2 3" key="1">
    <citation type="submission" date="2011-05" db="EMBL/GenBank/DDBJ databases">
        <title>Complete sequence of Methanotorris igneus Kol 5.</title>
        <authorList>
            <consortium name="US DOE Joint Genome Institute"/>
            <person name="Lucas S."/>
            <person name="Han J."/>
            <person name="Lapidus A."/>
            <person name="Cheng J.-F."/>
            <person name="Goodwin L."/>
            <person name="Pitluck S."/>
            <person name="Peters L."/>
            <person name="Mikhailova N."/>
            <person name="Chertkov O."/>
            <person name="Han C."/>
            <person name="Tapia R."/>
            <person name="Land M."/>
            <person name="Hauser L."/>
            <person name="Kyrpides N."/>
            <person name="Ivanova N."/>
            <person name="Pagani I."/>
            <person name="Sieprawska-Lupa M."/>
            <person name="Whitman W."/>
            <person name="Woyke T."/>
        </authorList>
    </citation>
    <scope>NUCLEOTIDE SEQUENCE [LARGE SCALE GENOMIC DNA]</scope>
    <source>
        <strain evidence="3">DSM 5666 / JCM 11834 / Kol 5</strain>
    </source>
</reference>
<dbReference type="GeneID" id="10643731"/>
<keyword evidence="3" id="KW-1185">Reference proteome</keyword>
<dbReference type="OrthoDB" id="65695at2157"/>
<keyword evidence="1" id="KW-0812">Transmembrane</keyword>
<dbReference type="EMBL" id="CP002737">
    <property type="protein sequence ID" value="AEF96430.1"/>
    <property type="molecule type" value="Genomic_DNA"/>
</dbReference>